<name>A0A072PIX0_9EURO</name>
<dbReference type="OrthoDB" id="408631at2759"/>
<keyword evidence="2 3" id="KW-0378">Hydrolase</keyword>
<proteinExistence type="inferred from homology"/>
<dbReference type="EC" id="3.1.1.-" evidence="3"/>
<dbReference type="EMBL" id="AMGV01000003">
    <property type="protein sequence ID" value="KEF59786.1"/>
    <property type="molecule type" value="Genomic_DNA"/>
</dbReference>
<comment type="similarity">
    <text evidence="1 3">Belongs to the type-B carboxylesterase/lipase family.</text>
</comment>
<dbReference type="InterPro" id="IPR002018">
    <property type="entry name" value="CarbesteraseB"/>
</dbReference>
<dbReference type="AlphaFoldDB" id="A0A072PIX0"/>
<dbReference type="Pfam" id="PF00135">
    <property type="entry name" value="COesterase"/>
    <property type="match status" value="1"/>
</dbReference>
<evidence type="ECO:0000256" key="2">
    <source>
        <dbReference type="ARBA" id="ARBA00022801"/>
    </source>
</evidence>
<evidence type="ECO:0000256" key="3">
    <source>
        <dbReference type="RuleBase" id="RU361235"/>
    </source>
</evidence>
<reference evidence="5 6" key="1">
    <citation type="submission" date="2013-03" db="EMBL/GenBank/DDBJ databases">
        <title>The Genome Sequence of Exophiala aquamarina CBS 119918.</title>
        <authorList>
            <consortium name="The Broad Institute Genomics Platform"/>
            <person name="Cuomo C."/>
            <person name="de Hoog S."/>
            <person name="Gorbushina A."/>
            <person name="Walker B."/>
            <person name="Young S.K."/>
            <person name="Zeng Q."/>
            <person name="Gargeya S."/>
            <person name="Fitzgerald M."/>
            <person name="Haas B."/>
            <person name="Abouelleil A."/>
            <person name="Allen A.W."/>
            <person name="Alvarado L."/>
            <person name="Arachchi H.M."/>
            <person name="Berlin A.M."/>
            <person name="Chapman S.B."/>
            <person name="Gainer-Dewar J."/>
            <person name="Goldberg J."/>
            <person name="Griggs A."/>
            <person name="Gujja S."/>
            <person name="Hansen M."/>
            <person name="Howarth C."/>
            <person name="Imamovic A."/>
            <person name="Ireland A."/>
            <person name="Larimer J."/>
            <person name="McCowan C."/>
            <person name="Murphy C."/>
            <person name="Pearson M."/>
            <person name="Poon T.W."/>
            <person name="Priest M."/>
            <person name="Roberts A."/>
            <person name="Saif S."/>
            <person name="Shea T."/>
            <person name="Sisk P."/>
            <person name="Sykes S."/>
            <person name="Wortman J."/>
            <person name="Nusbaum C."/>
            <person name="Birren B."/>
        </authorList>
    </citation>
    <scope>NUCLEOTIDE SEQUENCE [LARGE SCALE GENOMIC DNA]</scope>
    <source>
        <strain evidence="5 6">CBS 119918</strain>
    </source>
</reference>
<gene>
    <name evidence="5" type="ORF">A1O9_04634</name>
</gene>
<sequence>MAQANNEAGLTSPLDYRRTKIIKTTHGPVQGILEDGMQKFVGIPYALPPVGDLRWKPPVSPLLWEEPLEVVEFGPICAQTSICFPGFGSTSSTEDCLYLNVFKPENHEPHHQSKAPVMVFIHGGGYSCGASNDYNPESLVKDGQVVFVSLNYRVSMFGFFSHPEINREGHPSGNYGIMDQQLALKWVRENIERFGGNKENITVFGESAGGGSILAHIAAPSSRGLFHKAIIESGGAPPTMPFPSVEKLESLGVALTKAAGCTEQTPKSLRSIPVEALLEADKIDEGQFGIGKFPFGLMEDGMIVVRDLRDKFSRGEFNRIPMIIGVNRDEFTWFQAMSELRSGKAISAEEYPETLSATIDLLNRLHLNGVIVPQSAIPQVLEKYPAQEYESASRALAAVVGDAGLISTAGRRATRILARYCPQVFAYEFDVPDTPCPWPEVSFSYGSAHTLELPYIFPGFCGASGKASPLSKPQQALAMQMVRYWTMFARYGTPNKVSNKEDGIAQAAPKWNAYDAEEDNIMLLQAAEPSEMIKGWGERHNSDFWDAFY</sequence>
<dbReference type="HOGENOM" id="CLU_006586_16_4_1"/>
<evidence type="ECO:0000313" key="6">
    <source>
        <dbReference type="Proteomes" id="UP000027920"/>
    </source>
</evidence>
<evidence type="ECO:0000313" key="5">
    <source>
        <dbReference type="EMBL" id="KEF59786.1"/>
    </source>
</evidence>
<dbReference type="InterPro" id="IPR019826">
    <property type="entry name" value="Carboxylesterase_B_AS"/>
</dbReference>
<dbReference type="PROSITE" id="PS00941">
    <property type="entry name" value="CARBOXYLESTERASE_B_2"/>
    <property type="match status" value="1"/>
</dbReference>
<dbReference type="InterPro" id="IPR050654">
    <property type="entry name" value="AChE-related_enzymes"/>
</dbReference>
<dbReference type="GO" id="GO:0052689">
    <property type="term" value="F:carboxylic ester hydrolase activity"/>
    <property type="evidence" value="ECO:0007669"/>
    <property type="project" value="TreeGrafter"/>
</dbReference>
<dbReference type="Gene3D" id="3.40.50.1820">
    <property type="entry name" value="alpha/beta hydrolase"/>
    <property type="match status" value="1"/>
</dbReference>
<feature type="domain" description="Carboxylesterase type B" evidence="4">
    <location>
        <begin position="19"/>
        <end position="527"/>
    </location>
</feature>
<dbReference type="InterPro" id="IPR029058">
    <property type="entry name" value="AB_hydrolase_fold"/>
</dbReference>
<dbReference type="PROSITE" id="PS00122">
    <property type="entry name" value="CARBOXYLESTERASE_B_1"/>
    <property type="match status" value="1"/>
</dbReference>
<keyword evidence="6" id="KW-1185">Reference proteome</keyword>
<dbReference type="ESTHER" id="9euro-a0a072pix0">
    <property type="family name" value="Carb_B_Bacteria"/>
</dbReference>
<protein>
    <recommendedName>
        <fullName evidence="3">Carboxylic ester hydrolase</fullName>
        <ecNumber evidence="3">3.1.1.-</ecNumber>
    </recommendedName>
</protein>
<organism evidence="5 6">
    <name type="scientific">Exophiala aquamarina CBS 119918</name>
    <dbReference type="NCBI Taxonomy" id="1182545"/>
    <lineage>
        <taxon>Eukaryota</taxon>
        <taxon>Fungi</taxon>
        <taxon>Dikarya</taxon>
        <taxon>Ascomycota</taxon>
        <taxon>Pezizomycotina</taxon>
        <taxon>Eurotiomycetes</taxon>
        <taxon>Chaetothyriomycetidae</taxon>
        <taxon>Chaetothyriales</taxon>
        <taxon>Herpotrichiellaceae</taxon>
        <taxon>Exophiala</taxon>
    </lineage>
</organism>
<evidence type="ECO:0000256" key="1">
    <source>
        <dbReference type="ARBA" id="ARBA00005964"/>
    </source>
</evidence>
<dbReference type="STRING" id="1182545.A0A072PIX0"/>
<evidence type="ECO:0000259" key="4">
    <source>
        <dbReference type="Pfam" id="PF00135"/>
    </source>
</evidence>
<dbReference type="PANTHER" id="PTHR43918:SF4">
    <property type="entry name" value="CARBOXYLIC ESTER HYDROLASE"/>
    <property type="match status" value="1"/>
</dbReference>
<accession>A0A072PIX0</accession>
<dbReference type="RefSeq" id="XP_013262376.1">
    <property type="nucleotide sequence ID" value="XM_013406922.1"/>
</dbReference>
<dbReference type="SUPFAM" id="SSF53474">
    <property type="entry name" value="alpha/beta-Hydrolases"/>
    <property type="match status" value="1"/>
</dbReference>
<dbReference type="Proteomes" id="UP000027920">
    <property type="component" value="Unassembled WGS sequence"/>
</dbReference>
<dbReference type="VEuPathDB" id="FungiDB:A1O9_04634"/>
<dbReference type="InterPro" id="IPR019819">
    <property type="entry name" value="Carboxylesterase_B_CS"/>
</dbReference>
<dbReference type="GeneID" id="25279563"/>
<dbReference type="PANTHER" id="PTHR43918">
    <property type="entry name" value="ACETYLCHOLINESTERASE"/>
    <property type="match status" value="1"/>
</dbReference>
<comment type="caution">
    <text evidence="5">The sequence shown here is derived from an EMBL/GenBank/DDBJ whole genome shotgun (WGS) entry which is preliminary data.</text>
</comment>